<evidence type="ECO:0000313" key="4">
    <source>
        <dbReference type="EMBL" id="GAA0160275.1"/>
    </source>
</evidence>
<feature type="region of interest" description="Disordered" evidence="1">
    <location>
        <begin position="27"/>
        <end position="57"/>
    </location>
</feature>
<keyword evidence="2" id="KW-0812">Transmembrane</keyword>
<sequence length="283" mass="31539">MFESQLAMFSGQHSQDSSIALMAKSTTNGSGQASYRGRGNGRYHYGSRPNQRRHHHTPSHAILSLALLMFLLCMVMGTHHHHQLFFATNVIFPTTMLKLYNVHFHTKAMVAEAKSGVNGEFQSSTQWLLDTGATSHMTPHPGTLSEVRPFTTSSKVLVGNGSTLPITHKDSLSISTPYHSLKVNDVLVAPQFATNLFSVKKFSHDNNCIFEFDNVGFSLKDKTTRCKTLSCSSPGPLYTLSESPLVFNSLHHFAFPAIIESSVWHRDFEIKFIQMIKHTSSII</sequence>
<keyword evidence="5" id="KW-1185">Reference proteome</keyword>
<dbReference type="Proteomes" id="UP001454036">
    <property type="component" value="Unassembled WGS sequence"/>
</dbReference>
<accession>A0AAV3Q9W4</accession>
<evidence type="ECO:0000256" key="1">
    <source>
        <dbReference type="SAM" id="MobiDB-lite"/>
    </source>
</evidence>
<organism evidence="4 5">
    <name type="scientific">Lithospermum erythrorhizon</name>
    <name type="common">Purple gromwell</name>
    <name type="synonym">Lithospermum officinale var. erythrorhizon</name>
    <dbReference type="NCBI Taxonomy" id="34254"/>
    <lineage>
        <taxon>Eukaryota</taxon>
        <taxon>Viridiplantae</taxon>
        <taxon>Streptophyta</taxon>
        <taxon>Embryophyta</taxon>
        <taxon>Tracheophyta</taxon>
        <taxon>Spermatophyta</taxon>
        <taxon>Magnoliopsida</taxon>
        <taxon>eudicotyledons</taxon>
        <taxon>Gunneridae</taxon>
        <taxon>Pentapetalae</taxon>
        <taxon>asterids</taxon>
        <taxon>lamiids</taxon>
        <taxon>Boraginales</taxon>
        <taxon>Boraginaceae</taxon>
        <taxon>Boraginoideae</taxon>
        <taxon>Lithospermeae</taxon>
        <taxon>Lithospermum</taxon>
    </lineage>
</organism>
<protein>
    <recommendedName>
        <fullName evidence="3">Retrovirus-related Pol polyprotein from transposon TNT 1-94-like beta-barrel domain-containing protein</fullName>
    </recommendedName>
</protein>
<dbReference type="AlphaFoldDB" id="A0AAV3Q9W4"/>
<dbReference type="InterPro" id="IPR054722">
    <property type="entry name" value="PolX-like_BBD"/>
</dbReference>
<feature type="transmembrane region" description="Helical" evidence="2">
    <location>
        <begin position="61"/>
        <end position="78"/>
    </location>
</feature>
<proteinExistence type="predicted"/>
<dbReference type="EMBL" id="BAABME010003828">
    <property type="protein sequence ID" value="GAA0160275.1"/>
    <property type="molecule type" value="Genomic_DNA"/>
</dbReference>
<keyword evidence="2" id="KW-0472">Membrane</keyword>
<evidence type="ECO:0000256" key="2">
    <source>
        <dbReference type="SAM" id="Phobius"/>
    </source>
</evidence>
<feature type="domain" description="Retrovirus-related Pol polyprotein from transposon TNT 1-94-like beta-barrel" evidence="3">
    <location>
        <begin position="127"/>
        <end position="203"/>
    </location>
</feature>
<comment type="caution">
    <text evidence="4">The sequence shown here is derived from an EMBL/GenBank/DDBJ whole genome shotgun (WGS) entry which is preliminary data.</text>
</comment>
<evidence type="ECO:0000259" key="3">
    <source>
        <dbReference type="Pfam" id="PF22936"/>
    </source>
</evidence>
<gene>
    <name evidence="4" type="ORF">LIER_16863</name>
</gene>
<name>A0AAV3Q9W4_LITER</name>
<reference evidence="4 5" key="1">
    <citation type="submission" date="2024-01" db="EMBL/GenBank/DDBJ databases">
        <title>The complete chloroplast genome sequence of Lithospermum erythrorhizon: insights into the phylogenetic relationship among Boraginaceae species and the maternal lineages of purple gromwells.</title>
        <authorList>
            <person name="Okada T."/>
            <person name="Watanabe K."/>
        </authorList>
    </citation>
    <scope>NUCLEOTIDE SEQUENCE [LARGE SCALE GENOMIC DNA]</scope>
</reference>
<keyword evidence="2" id="KW-1133">Transmembrane helix</keyword>
<evidence type="ECO:0000313" key="5">
    <source>
        <dbReference type="Proteomes" id="UP001454036"/>
    </source>
</evidence>
<dbReference type="Pfam" id="PF22936">
    <property type="entry name" value="Pol_BBD"/>
    <property type="match status" value="1"/>
</dbReference>